<dbReference type="AlphaFoldDB" id="A0A1F6V0V8"/>
<dbReference type="InterPro" id="IPR014729">
    <property type="entry name" value="Rossmann-like_a/b/a_fold"/>
</dbReference>
<dbReference type="PANTHER" id="PTHR46268">
    <property type="entry name" value="STRESS RESPONSE PROTEIN NHAX"/>
    <property type="match status" value="1"/>
</dbReference>
<dbReference type="Pfam" id="PF00582">
    <property type="entry name" value="Usp"/>
    <property type="match status" value="1"/>
</dbReference>
<dbReference type="InterPro" id="IPR006015">
    <property type="entry name" value="Universal_stress_UspA"/>
</dbReference>
<comment type="caution">
    <text evidence="3">The sequence shown here is derived from an EMBL/GenBank/DDBJ whole genome shotgun (WGS) entry which is preliminary data.</text>
</comment>
<dbReference type="SUPFAM" id="SSF52402">
    <property type="entry name" value="Adenine nucleotide alpha hydrolases-like"/>
    <property type="match status" value="1"/>
</dbReference>
<dbReference type="InterPro" id="IPR006016">
    <property type="entry name" value="UspA"/>
</dbReference>
<organism evidence="3 4">
    <name type="scientific">Candidatus Muproteobacteria bacterium RBG_16_60_9</name>
    <dbReference type="NCBI Taxonomy" id="1817755"/>
    <lineage>
        <taxon>Bacteria</taxon>
        <taxon>Pseudomonadati</taxon>
        <taxon>Pseudomonadota</taxon>
        <taxon>Candidatus Muproteobacteria</taxon>
    </lineage>
</organism>
<sequence>MLKLLLCIDGSESSARALEHAIKTIDRYKEAPELHLLNVQPPLSGDITMFIRHDQVQQFHNDEGLKALAGARAKLDSAKRPYVFHIEVGSPAETIVQYAREKRCDQICIGTRGLGHFTGMLLGSVTTKVVHLSDVPVLLVK</sequence>
<gene>
    <name evidence="3" type="ORF">A2W18_05985</name>
</gene>
<protein>
    <submittedName>
        <fullName evidence="3">Universal stress protein</fullName>
    </submittedName>
</protein>
<comment type="similarity">
    <text evidence="1">Belongs to the universal stress protein A family.</text>
</comment>
<reference evidence="3 4" key="1">
    <citation type="journal article" date="2016" name="Nat. Commun.">
        <title>Thousands of microbial genomes shed light on interconnected biogeochemical processes in an aquifer system.</title>
        <authorList>
            <person name="Anantharaman K."/>
            <person name="Brown C.T."/>
            <person name="Hug L.A."/>
            <person name="Sharon I."/>
            <person name="Castelle C.J."/>
            <person name="Probst A.J."/>
            <person name="Thomas B.C."/>
            <person name="Singh A."/>
            <person name="Wilkins M.J."/>
            <person name="Karaoz U."/>
            <person name="Brodie E.L."/>
            <person name="Williams K.H."/>
            <person name="Hubbard S.S."/>
            <person name="Banfield J.F."/>
        </authorList>
    </citation>
    <scope>NUCLEOTIDE SEQUENCE [LARGE SCALE GENOMIC DNA]</scope>
</reference>
<dbReference type="Proteomes" id="UP000179076">
    <property type="component" value="Unassembled WGS sequence"/>
</dbReference>
<dbReference type="EMBL" id="MFSP01000157">
    <property type="protein sequence ID" value="OGI63307.1"/>
    <property type="molecule type" value="Genomic_DNA"/>
</dbReference>
<evidence type="ECO:0000256" key="1">
    <source>
        <dbReference type="ARBA" id="ARBA00008791"/>
    </source>
</evidence>
<dbReference type="PRINTS" id="PR01438">
    <property type="entry name" value="UNVRSLSTRESS"/>
</dbReference>
<evidence type="ECO:0000313" key="4">
    <source>
        <dbReference type="Proteomes" id="UP000179076"/>
    </source>
</evidence>
<dbReference type="Gene3D" id="3.40.50.620">
    <property type="entry name" value="HUPs"/>
    <property type="match status" value="1"/>
</dbReference>
<evidence type="ECO:0000313" key="3">
    <source>
        <dbReference type="EMBL" id="OGI63307.1"/>
    </source>
</evidence>
<dbReference type="CDD" id="cd23659">
    <property type="entry name" value="USP_At3g01520-like"/>
    <property type="match status" value="1"/>
</dbReference>
<accession>A0A1F6V0V8</accession>
<feature type="domain" description="UspA" evidence="2">
    <location>
        <begin position="3"/>
        <end position="141"/>
    </location>
</feature>
<evidence type="ECO:0000259" key="2">
    <source>
        <dbReference type="Pfam" id="PF00582"/>
    </source>
</evidence>
<dbReference type="PANTHER" id="PTHR46268:SF6">
    <property type="entry name" value="UNIVERSAL STRESS PROTEIN UP12"/>
    <property type="match status" value="1"/>
</dbReference>
<name>A0A1F6V0V8_9PROT</name>
<proteinExistence type="inferred from homology"/>